<dbReference type="InterPro" id="IPR010432">
    <property type="entry name" value="RDD"/>
</dbReference>
<dbReference type="Pfam" id="PF06271">
    <property type="entry name" value="RDD"/>
    <property type="match status" value="1"/>
</dbReference>
<dbReference type="AlphaFoldDB" id="A0A6H1UB44"/>
<protein>
    <submittedName>
        <fullName evidence="8">RDD family protein</fullName>
    </submittedName>
</protein>
<feature type="transmembrane region" description="Helical" evidence="6">
    <location>
        <begin position="41"/>
        <end position="63"/>
    </location>
</feature>
<gene>
    <name evidence="8" type="ORF">HER31_03755</name>
</gene>
<keyword evidence="4 6" id="KW-1133">Transmembrane helix</keyword>
<organism evidence="8 9">
    <name type="scientific">Ferrimonas lipolytica</name>
    <dbReference type="NCBI Taxonomy" id="2724191"/>
    <lineage>
        <taxon>Bacteria</taxon>
        <taxon>Pseudomonadati</taxon>
        <taxon>Pseudomonadota</taxon>
        <taxon>Gammaproteobacteria</taxon>
        <taxon>Alteromonadales</taxon>
        <taxon>Ferrimonadaceae</taxon>
        <taxon>Ferrimonas</taxon>
    </lineage>
</organism>
<evidence type="ECO:0000256" key="1">
    <source>
        <dbReference type="ARBA" id="ARBA00004651"/>
    </source>
</evidence>
<evidence type="ECO:0000256" key="2">
    <source>
        <dbReference type="ARBA" id="ARBA00022475"/>
    </source>
</evidence>
<name>A0A6H1UB44_9GAMM</name>
<accession>A0A6H1UB44</accession>
<proteinExistence type="predicted"/>
<dbReference type="InterPro" id="IPR051791">
    <property type="entry name" value="Pra-immunoreactive"/>
</dbReference>
<evidence type="ECO:0000256" key="5">
    <source>
        <dbReference type="ARBA" id="ARBA00023136"/>
    </source>
</evidence>
<evidence type="ECO:0000256" key="3">
    <source>
        <dbReference type="ARBA" id="ARBA00022692"/>
    </source>
</evidence>
<dbReference type="PANTHER" id="PTHR36115:SF6">
    <property type="entry name" value="PROLINE-RICH ANTIGEN HOMOLOG"/>
    <property type="match status" value="1"/>
</dbReference>
<evidence type="ECO:0000259" key="7">
    <source>
        <dbReference type="Pfam" id="PF06271"/>
    </source>
</evidence>
<feature type="transmembrane region" description="Helical" evidence="6">
    <location>
        <begin position="179"/>
        <end position="198"/>
    </location>
</feature>
<evidence type="ECO:0000256" key="4">
    <source>
        <dbReference type="ARBA" id="ARBA00022989"/>
    </source>
</evidence>
<dbReference type="PANTHER" id="PTHR36115">
    <property type="entry name" value="PROLINE-RICH ANTIGEN HOMOLOG-RELATED"/>
    <property type="match status" value="1"/>
</dbReference>
<dbReference type="GO" id="GO:0005886">
    <property type="term" value="C:plasma membrane"/>
    <property type="evidence" value="ECO:0007669"/>
    <property type="project" value="UniProtKB-SubCell"/>
</dbReference>
<evidence type="ECO:0000313" key="8">
    <source>
        <dbReference type="EMBL" id="QIZ75426.1"/>
    </source>
</evidence>
<dbReference type="RefSeq" id="WP_168658688.1">
    <property type="nucleotide sequence ID" value="NZ_CP051180.1"/>
</dbReference>
<reference evidence="8 9" key="1">
    <citation type="submission" date="2020-04" db="EMBL/GenBank/DDBJ databases">
        <title>Ferrimonas sp. S7 isolated from sea water.</title>
        <authorList>
            <person name="Bae S.S."/>
            <person name="Baek K."/>
        </authorList>
    </citation>
    <scope>NUCLEOTIDE SEQUENCE [LARGE SCALE GENOMIC DNA]</scope>
    <source>
        <strain evidence="8 9">S7</strain>
    </source>
</reference>
<keyword evidence="2" id="KW-1003">Cell membrane</keyword>
<keyword evidence="3 6" id="KW-0812">Transmembrane</keyword>
<dbReference type="EMBL" id="CP051180">
    <property type="protein sequence ID" value="QIZ75426.1"/>
    <property type="molecule type" value="Genomic_DNA"/>
</dbReference>
<feature type="transmembrane region" description="Helical" evidence="6">
    <location>
        <begin position="75"/>
        <end position="96"/>
    </location>
</feature>
<evidence type="ECO:0000256" key="6">
    <source>
        <dbReference type="SAM" id="Phobius"/>
    </source>
</evidence>
<comment type="subcellular location">
    <subcellularLocation>
        <location evidence="1">Cell membrane</location>
        <topology evidence="1">Multi-pass membrane protein</topology>
    </subcellularLocation>
</comment>
<sequence>MINTVQAEHSAQTVVDPTANIQAKTAALHPWRRLFARTVDILLLAPLLLFLLVLIMAWFAPVLTDDFINSLSNPIVAGVVLYLLWLPVEALCLSTFKSTPAKALFGITVTSHQGDNLSFTQALQRGFHLLLKGEALALPVANFVARIFAYFDLKKHETTRWDNAVGSVVSHKKWQPLRALLCVIAVGITLAFISVLGAM</sequence>
<keyword evidence="9" id="KW-1185">Reference proteome</keyword>
<dbReference type="Proteomes" id="UP000501602">
    <property type="component" value="Chromosome"/>
</dbReference>
<feature type="domain" description="RDD" evidence="7">
    <location>
        <begin position="30"/>
        <end position="162"/>
    </location>
</feature>
<dbReference type="KEGG" id="fes:HER31_03755"/>
<keyword evidence="5 6" id="KW-0472">Membrane</keyword>
<evidence type="ECO:0000313" key="9">
    <source>
        <dbReference type="Proteomes" id="UP000501602"/>
    </source>
</evidence>